<dbReference type="EMBL" id="CASHTH010001994">
    <property type="protein sequence ID" value="CAI8023112.1"/>
    <property type="molecule type" value="Genomic_DNA"/>
</dbReference>
<dbReference type="AlphaFoldDB" id="A0AA35WQX8"/>
<dbReference type="PANTHER" id="PTHR46013">
    <property type="entry name" value="VASCULAR CELL ADHESION MOLECULE 1"/>
    <property type="match status" value="1"/>
</dbReference>
<dbReference type="PANTHER" id="PTHR46013:SF7">
    <property type="entry name" value="IG-LIKE DOMAIN-CONTAINING PROTEIN"/>
    <property type="match status" value="1"/>
</dbReference>
<comment type="caution">
    <text evidence="2">The sequence shown here is derived from an EMBL/GenBank/DDBJ whole genome shotgun (WGS) entry which is preliminary data.</text>
</comment>
<dbReference type="SMART" id="SM00408">
    <property type="entry name" value="IGc2"/>
    <property type="match status" value="2"/>
</dbReference>
<evidence type="ECO:0000313" key="2">
    <source>
        <dbReference type="EMBL" id="CAI8023112.1"/>
    </source>
</evidence>
<dbReference type="InterPro" id="IPR013151">
    <property type="entry name" value="Immunoglobulin_dom"/>
</dbReference>
<proteinExistence type="predicted"/>
<feature type="domain" description="Ig-like" evidence="1">
    <location>
        <begin position="103"/>
        <end position="204"/>
    </location>
</feature>
<dbReference type="Pfam" id="PF00047">
    <property type="entry name" value="ig"/>
    <property type="match status" value="1"/>
</dbReference>
<dbReference type="InterPro" id="IPR003598">
    <property type="entry name" value="Ig_sub2"/>
</dbReference>
<dbReference type="InterPro" id="IPR036179">
    <property type="entry name" value="Ig-like_dom_sf"/>
</dbReference>
<dbReference type="InterPro" id="IPR007110">
    <property type="entry name" value="Ig-like_dom"/>
</dbReference>
<dbReference type="Gene3D" id="2.60.40.10">
    <property type="entry name" value="Immunoglobulins"/>
    <property type="match status" value="2"/>
</dbReference>
<evidence type="ECO:0000313" key="3">
    <source>
        <dbReference type="Proteomes" id="UP001174909"/>
    </source>
</evidence>
<keyword evidence="3" id="KW-1185">Reference proteome</keyword>
<dbReference type="InterPro" id="IPR013783">
    <property type="entry name" value="Ig-like_fold"/>
</dbReference>
<dbReference type="InterPro" id="IPR003599">
    <property type="entry name" value="Ig_sub"/>
</dbReference>
<name>A0AA35WQX8_GEOBA</name>
<evidence type="ECO:0000259" key="1">
    <source>
        <dbReference type="PROSITE" id="PS50835"/>
    </source>
</evidence>
<protein>
    <submittedName>
        <fullName evidence="2">Neural cell adhesion molecule L1.1</fullName>
    </submittedName>
</protein>
<reference evidence="2" key="1">
    <citation type="submission" date="2023-03" db="EMBL/GenBank/DDBJ databases">
        <authorList>
            <person name="Steffen K."/>
            <person name="Cardenas P."/>
        </authorList>
    </citation>
    <scope>NUCLEOTIDE SEQUENCE</scope>
</reference>
<gene>
    <name evidence="2" type="ORF">GBAR_LOCUS13534</name>
</gene>
<accession>A0AA35WQX8</accession>
<sequence length="236" mass="24565">MNISLGSTVVLICEVTIDPSYDVVESANVNWVGPRLSSSREGFTITQSTSGLSCYTSRLTISEVVGEDAGDYSCGLSSIGGNQYVVTTSTTSFIPLRVFDPPPMLVLSSSIPQGEVARGSSVVLTCVATFSSQLDSVKLTWGGPQTISTSDESKHKIVEANSGLTYSNSLTVLDVKGQDEGVYVCTLSGVDKNGLQVTSDSSIAISVAEPSNSGAGIQRSGLSLIITGIIALFLFA</sequence>
<dbReference type="SUPFAM" id="SSF48726">
    <property type="entry name" value="Immunoglobulin"/>
    <property type="match status" value="2"/>
</dbReference>
<dbReference type="SMART" id="SM00409">
    <property type="entry name" value="IG"/>
    <property type="match status" value="2"/>
</dbReference>
<dbReference type="PROSITE" id="PS50835">
    <property type="entry name" value="IG_LIKE"/>
    <property type="match status" value="2"/>
</dbReference>
<feature type="domain" description="Ig-like" evidence="1">
    <location>
        <begin position="1"/>
        <end position="92"/>
    </location>
</feature>
<dbReference type="Proteomes" id="UP001174909">
    <property type="component" value="Unassembled WGS sequence"/>
</dbReference>
<organism evidence="2 3">
    <name type="scientific">Geodia barretti</name>
    <name type="common">Barrett's horny sponge</name>
    <dbReference type="NCBI Taxonomy" id="519541"/>
    <lineage>
        <taxon>Eukaryota</taxon>
        <taxon>Metazoa</taxon>
        <taxon>Porifera</taxon>
        <taxon>Demospongiae</taxon>
        <taxon>Heteroscleromorpha</taxon>
        <taxon>Tetractinellida</taxon>
        <taxon>Astrophorina</taxon>
        <taxon>Geodiidae</taxon>
        <taxon>Geodia</taxon>
    </lineage>
</organism>